<dbReference type="PROSITE" id="PS51128">
    <property type="entry name" value="ZF_DKSA_2"/>
    <property type="match status" value="1"/>
</dbReference>
<dbReference type="GO" id="GO:0008270">
    <property type="term" value="F:zinc ion binding"/>
    <property type="evidence" value="ECO:0007669"/>
    <property type="project" value="UniProtKB-KW"/>
</dbReference>
<reference evidence="7 8" key="1">
    <citation type="journal article" date="2016" name="Genome Announc.">
        <title>Whole-Genome Sequence of Rummeliibacillus stabekisii Strain PP9 Isolated from Antarctic Soil.</title>
        <authorList>
            <person name="da Mota F.F."/>
            <person name="Vollu R.E."/>
            <person name="Jurelevicius D."/>
            <person name="Seldin L."/>
        </authorList>
    </citation>
    <scope>NUCLEOTIDE SEQUENCE [LARGE SCALE GENOMIC DNA]</scope>
    <source>
        <strain evidence="7 8">PP9</strain>
    </source>
</reference>
<dbReference type="STRING" id="241244.ATY39_09580"/>
<feature type="domain" description="Zinc finger DksA/TraR C4-type" evidence="6">
    <location>
        <begin position="79"/>
        <end position="107"/>
    </location>
</feature>
<keyword evidence="1" id="KW-0479">Metal-binding</keyword>
<feature type="zinc finger region" description="dksA C4-type" evidence="4">
    <location>
        <begin position="84"/>
        <end position="108"/>
    </location>
</feature>
<feature type="region of interest" description="Disordered" evidence="5">
    <location>
        <begin position="149"/>
        <end position="173"/>
    </location>
</feature>
<keyword evidence="2" id="KW-0863">Zinc-finger</keyword>
<dbReference type="SUPFAM" id="SSF57716">
    <property type="entry name" value="Glucocorticoid receptor-like (DNA-binding domain)"/>
    <property type="match status" value="1"/>
</dbReference>
<evidence type="ECO:0000256" key="4">
    <source>
        <dbReference type="PROSITE-ProRule" id="PRU00510"/>
    </source>
</evidence>
<reference evidence="8" key="2">
    <citation type="submission" date="2016-03" db="EMBL/GenBank/DDBJ databases">
        <authorList>
            <person name="Ploux O."/>
        </authorList>
    </citation>
    <scope>NUCLEOTIDE SEQUENCE [LARGE SCALE GENOMIC DNA]</scope>
    <source>
        <strain evidence="8">PP9</strain>
    </source>
</reference>
<dbReference type="AlphaFoldDB" id="A0A143HD69"/>
<accession>A0A143HD69</accession>
<gene>
    <name evidence="7" type="ORF">ATY39_09580</name>
</gene>
<keyword evidence="8" id="KW-1185">Reference proteome</keyword>
<evidence type="ECO:0000256" key="3">
    <source>
        <dbReference type="ARBA" id="ARBA00022833"/>
    </source>
</evidence>
<name>A0A143HD69_9BACL</name>
<evidence type="ECO:0000313" key="7">
    <source>
        <dbReference type="EMBL" id="AMW99688.1"/>
    </source>
</evidence>
<evidence type="ECO:0000313" key="8">
    <source>
        <dbReference type="Proteomes" id="UP000076021"/>
    </source>
</evidence>
<evidence type="ECO:0000259" key="6">
    <source>
        <dbReference type="Pfam" id="PF01258"/>
    </source>
</evidence>
<sequence length="173" mass="19630">MNEQQLQHLKNELLDELKRIEERPDNDRVFESTELSNYDNHPADQATDLTDQATELAMDKFHDFQKEEIKEALRAMENGTYGTCVVCGKEIPYERLEAMPRTLTCIEHAEDTLDTTERSVEEGVLTGNTSHPSNLKDYRVDGEDSFLVVEEYGSSDSPSDKGSESDGTYDTDL</sequence>
<dbReference type="RefSeq" id="WP_066789142.1">
    <property type="nucleotide sequence ID" value="NZ_CP014806.1"/>
</dbReference>
<dbReference type="EMBL" id="CP014806">
    <property type="protein sequence ID" value="AMW99688.1"/>
    <property type="molecule type" value="Genomic_DNA"/>
</dbReference>
<dbReference type="PANTHER" id="PTHR33823">
    <property type="entry name" value="RNA POLYMERASE-BINDING TRANSCRIPTION FACTOR DKSA-RELATED"/>
    <property type="match status" value="1"/>
</dbReference>
<dbReference type="InterPro" id="IPR037187">
    <property type="entry name" value="DnaK_N"/>
</dbReference>
<dbReference type="PANTHER" id="PTHR33823:SF4">
    <property type="entry name" value="GENERAL STRESS PROTEIN 16O"/>
    <property type="match status" value="1"/>
</dbReference>
<protein>
    <recommendedName>
        <fullName evidence="6">Zinc finger DksA/TraR C4-type domain-containing protein</fullName>
    </recommendedName>
</protein>
<dbReference type="OrthoDB" id="9811543at2"/>
<dbReference type="InterPro" id="IPR000962">
    <property type="entry name" value="Znf_DskA_TraR"/>
</dbReference>
<feature type="compositionally biased region" description="Basic and acidic residues" evidence="5">
    <location>
        <begin position="20"/>
        <end position="31"/>
    </location>
</feature>
<dbReference type="Gene3D" id="1.20.120.910">
    <property type="entry name" value="DksA, coiled-coil domain"/>
    <property type="match status" value="1"/>
</dbReference>
<evidence type="ECO:0000256" key="2">
    <source>
        <dbReference type="ARBA" id="ARBA00022771"/>
    </source>
</evidence>
<proteinExistence type="predicted"/>
<evidence type="ECO:0000256" key="1">
    <source>
        <dbReference type="ARBA" id="ARBA00022723"/>
    </source>
</evidence>
<keyword evidence="3" id="KW-0862">Zinc</keyword>
<feature type="region of interest" description="Disordered" evidence="5">
    <location>
        <begin position="20"/>
        <end position="44"/>
    </location>
</feature>
<organism evidence="7 8">
    <name type="scientific">Rummeliibacillus stabekisii</name>
    <dbReference type="NCBI Taxonomy" id="241244"/>
    <lineage>
        <taxon>Bacteria</taxon>
        <taxon>Bacillati</taxon>
        <taxon>Bacillota</taxon>
        <taxon>Bacilli</taxon>
        <taxon>Bacillales</taxon>
        <taxon>Caryophanaceae</taxon>
        <taxon>Rummeliibacillus</taxon>
    </lineage>
</organism>
<dbReference type="SUPFAM" id="SSF109635">
    <property type="entry name" value="DnaK suppressor protein DksA, alpha-hairpin domain"/>
    <property type="match status" value="1"/>
</dbReference>
<dbReference type="Pfam" id="PF01258">
    <property type="entry name" value="zf-dskA_traR"/>
    <property type="match status" value="1"/>
</dbReference>
<evidence type="ECO:0000256" key="5">
    <source>
        <dbReference type="SAM" id="MobiDB-lite"/>
    </source>
</evidence>
<dbReference type="KEGG" id="rst:ATY39_09580"/>
<dbReference type="Proteomes" id="UP000076021">
    <property type="component" value="Chromosome"/>
</dbReference>